<evidence type="ECO:0000313" key="12">
    <source>
        <dbReference type="Proteomes" id="UP000008963"/>
    </source>
</evidence>
<dbReference type="KEGG" id="bmx:BMS_2280"/>
<dbReference type="Gene3D" id="1.10.287.70">
    <property type="match status" value="1"/>
</dbReference>
<dbReference type="InterPro" id="IPR013099">
    <property type="entry name" value="K_chnl_dom"/>
</dbReference>
<protein>
    <submittedName>
        <fullName evidence="11">Transport-related membrane protein</fullName>
    </submittedName>
</protein>
<dbReference type="eggNOG" id="COG1226">
    <property type="taxonomic scope" value="Bacteria"/>
</dbReference>
<dbReference type="GO" id="GO:0001508">
    <property type="term" value="P:action potential"/>
    <property type="evidence" value="ECO:0007669"/>
    <property type="project" value="TreeGrafter"/>
</dbReference>
<dbReference type="AlphaFoldDB" id="E1X4A9"/>
<dbReference type="PATRIC" id="fig|862908.3.peg.2170"/>
<dbReference type="EMBL" id="FQ312005">
    <property type="protein sequence ID" value="CBW27081.1"/>
    <property type="molecule type" value="Genomic_DNA"/>
</dbReference>
<dbReference type="PANTHER" id="PTHR11537:SF254">
    <property type="entry name" value="POTASSIUM VOLTAGE-GATED CHANNEL PROTEIN SHAB"/>
    <property type="match status" value="1"/>
</dbReference>
<dbReference type="GO" id="GO:0008076">
    <property type="term" value="C:voltage-gated potassium channel complex"/>
    <property type="evidence" value="ECO:0007669"/>
    <property type="project" value="InterPro"/>
</dbReference>
<reference evidence="12" key="1">
    <citation type="journal article" date="2013" name="ISME J.">
        <title>A small predatory core genome in the divergent marine Bacteriovorax marinus SJ and the terrestrial Bdellovibrio bacteriovorus.</title>
        <authorList>
            <person name="Crossman L.C."/>
            <person name="Chen H."/>
            <person name="Cerdeno-Tarraga A.M."/>
            <person name="Brooks K."/>
            <person name="Quail M.A."/>
            <person name="Pineiro S.A."/>
            <person name="Hobley L."/>
            <person name="Sockett R.E."/>
            <person name="Bentley S.D."/>
            <person name="Parkhill J."/>
            <person name="Williams H.N."/>
            <person name="Stine O.C."/>
        </authorList>
    </citation>
    <scope>NUCLEOTIDE SEQUENCE [LARGE SCALE GENOMIC DNA]</scope>
    <source>
        <strain evidence="12">ATCC BAA-682 / DSM 15412 / SJ</strain>
    </source>
</reference>
<keyword evidence="2" id="KW-0813">Transport</keyword>
<keyword evidence="3 9" id="KW-0812">Transmembrane</keyword>
<dbReference type="PANTHER" id="PTHR11537">
    <property type="entry name" value="VOLTAGE-GATED POTASSIUM CHANNEL"/>
    <property type="match status" value="1"/>
</dbReference>
<keyword evidence="5" id="KW-0406">Ion transport</keyword>
<feature type="domain" description="Potassium channel" evidence="10">
    <location>
        <begin position="32"/>
        <end position="106"/>
    </location>
</feature>
<evidence type="ECO:0000256" key="3">
    <source>
        <dbReference type="ARBA" id="ARBA00022692"/>
    </source>
</evidence>
<keyword evidence="4 9" id="KW-1133">Transmembrane helix</keyword>
<evidence type="ECO:0000256" key="9">
    <source>
        <dbReference type="SAM" id="Phobius"/>
    </source>
</evidence>
<dbReference type="HOGENOM" id="CLU_1756291_0_0_7"/>
<gene>
    <name evidence="11" type="ordered locus">BMS_2280</name>
</gene>
<organism evidence="11 12">
    <name type="scientific">Halobacteriovorax marinus (strain ATCC BAA-682 / DSM 15412 / SJ)</name>
    <name type="common">Bacteriovorax marinus</name>
    <dbReference type="NCBI Taxonomy" id="862908"/>
    <lineage>
        <taxon>Bacteria</taxon>
        <taxon>Pseudomonadati</taxon>
        <taxon>Bdellovibrionota</taxon>
        <taxon>Bacteriovoracia</taxon>
        <taxon>Bacteriovoracales</taxon>
        <taxon>Halobacteriovoraceae</taxon>
        <taxon>Halobacteriovorax</taxon>
    </lineage>
</organism>
<dbReference type="PRINTS" id="PR00169">
    <property type="entry name" value="KCHANNEL"/>
</dbReference>
<dbReference type="OrthoDB" id="9813518at2"/>
<dbReference type="SUPFAM" id="SSF81324">
    <property type="entry name" value="Voltage-gated potassium channels"/>
    <property type="match status" value="1"/>
</dbReference>
<dbReference type="InterPro" id="IPR028325">
    <property type="entry name" value="VG_K_chnl"/>
</dbReference>
<keyword evidence="8" id="KW-0175">Coiled coil</keyword>
<sequence>MITNNNKIIFKRIMQLVTSVEFIAITIFGNLFIFLCSIVIYFIEGGSNPNMNHFIDAVWWCFSTVTSVGYGDVVPVTITGKIFGIFLMLLGTAIFAIYTALFANAVLGDYTKRFRGLYREISTEEEQLSKSIEELKKIIDNLEAKDKK</sequence>
<evidence type="ECO:0000313" key="11">
    <source>
        <dbReference type="EMBL" id="CBW27081.1"/>
    </source>
</evidence>
<dbReference type="GO" id="GO:0005249">
    <property type="term" value="F:voltage-gated potassium channel activity"/>
    <property type="evidence" value="ECO:0007669"/>
    <property type="project" value="InterPro"/>
</dbReference>
<dbReference type="Pfam" id="PF07885">
    <property type="entry name" value="Ion_trans_2"/>
    <property type="match status" value="1"/>
</dbReference>
<feature type="transmembrane region" description="Helical" evidence="9">
    <location>
        <begin position="82"/>
        <end position="107"/>
    </location>
</feature>
<evidence type="ECO:0000256" key="6">
    <source>
        <dbReference type="ARBA" id="ARBA00023136"/>
    </source>
</evidence>
<evidence type="ECO:0000256" key="7">
    <source>
        <dbReference type="ARBA" id="ARBA00023303"/>
    </source>
</evidence>
<feature type="transmembrane region" description="Helical" evidence="9">
    <location>
        <begin position="20"/>
        <end position="43"/>
    </location>
</feature>
<keyword evidence="12" id="KW-1185">Reference proteome</keyword>
<dbReference type="RefSeq" id="WP_014244858.1">
    <property type="nucleotide sequence ID" value="NC_016620.1"/>
</dbReference>
<keyword evidence="7" id="KW-0407">Ion channel</keyword>
<evidence type="ECO:0000259" key="10">
    <source>
        <dbReference type="Pfam" id="PF07885"/>
    </source>
</evidence>
<comment type="subcellular location">
    <subcellularLocation>
        <location evidence="1">Membrane</location>
        <topology evidence="1">Multi-pass membrane protein</topology>
    </subcellularLocation>
</comment>
<name>E1X4A9_HALMS</name>
<keyword evidence="6 9" id="KW-0472">Membrane</keyword>
<evidence type="ECO:0000256" key="5">
    <source>
        <dbReference type="ARBA" id="ARBA00023065"/>
    </source>
</evidence>
<evidence type="ECO:0000256" key="1">
    <source>
        <dbReference type="ARBA" id="ARBA00004141"/>
    </source>
</evidence>
<evidence type="ECO:0000256" key="2">
    <source>
        <dbReference type="ARBA" id="ARBA00022448"/>
    </source>
</evidence>
<feature type="coiled-coil region" evidence="8">
    <location>
        <begin position="118"/>
        <end position="145"/>
    </location>
</feature>
<dbReference type="InterPro" id="IPR003938">
    <property type="entry name" value="K_chnl_volt-dep_EAG/ELK/ERG"/>
</dbReference>
<proteinExistence type="predicted"/>
<dbReference type="STRING" id="862908.BMS_2280"/>
<dbReference type="PRINTS" id="PR01463">
    <property type="entry name" value="EAGCHANLFMLY"/>
</dbReference>
<evidence type="ECO:0000256" key="4">
    <source>
        <dbReference type="ARBA" id="ARBA00022989"/>
    </source>
</evidence>
<accession>E1X4A9</accession>
<dbReference type="Proteomes" id="UP000008963">
    <property type="component" value="Chromosome"/>
</dbReference>
<evidence type="ECO:0000256" key="8">
    <source>
        <dbReference type="SAM" id="Coils"/>
    </source>
</evidence>